<reference evidence="11" key="1">
    <citation type="submission" date="2009-08" db="EMBL/GenBank/DDBJ databases">
        <title>Annotation of Salpingoeca rosetta.</title>
        <authorList>
            <consortium name="The Broad Institute Genome Sequencing Platform"/>
            <person name="Russ C."/>
            <person name="Cuomo C."/>
            <person name="Burger G."/>
            <person name="Gray M.W."/>
            <person name="Holland P.W.H."/>
            <person name="King N."/>
            <person name="Lang F.B.F."/>
            <person name="Roger A.J."/>
            <person name="Ruiz-Trillo I."/>
            <person name="Young S.K."/>
            <person name="Zeng Q."/>
            <person name="Gargeya S."/>
            <person name="Alvarado L."/>
            <person name="Berlin A."/>
            <person name="Chapman S.B."/>
            <person name="Chen Z."/>
            <person name="Freedman E."/>
            <person name="Gellesch M."/>
            <person name="Goldberg J."/>
            <person name="Griggs A."/>
            <person name="Gujja S."/>
            <person name="Heilman E."/>
            <person name="Heiman D."/>
            <person name="Howarth C."/>
            <person name="Mehta T."/>
            <person name="Neiman D."/>
            <person name="Pearson M."/>
            <person name="Roberts A."/>
            <person name="Saif S."/>
            <person name="Shea T."/>
            <person name="Shenoy N."/>
            <person name="Sisk P."/>
            <person name="Stolte C."/>
            <person name="Sykes S."/>
            <person name="White J."/>
            <person name="Yandava C."/>
            <person name="Haas B."/>
            <person name="Nusbaum C."/>
            <person name="Birren B."/>
        </authorList>
    </citation>
    <scope>NUCLEOTIDE SEQUENCE [LARGE SCALE GENOMIC DNA]</scope>
    <source>
        <strain evidence="11">ATCC 50818</strain>
    </source>
</reference>
<dbReference type="eggNOG" id="KOG0619">
    <property type="taxonomic scope" value="Eukaryota"/>
</dbReference>
<dbReference type="InterPro" id="IPR000719">
    <property type="entry name" value="Prot_kinase_dom"/>
</dbReference>
<keyword evidence="1" id="KW-0433">Leucine-rich repeat</keyword>
<dbReference type="OrthoDB" id="2013775at2759"/>
<keyword evidence="12" id="KW-1185">Reference proteome</keyword>
<dbReference type="FunFam" id="3.30.200.20:FF:000180">
    <property type="entry name" value="serine/threonine-protein kinase STY46-like"/>
    <property type="match status" value="1"/>
</dbReference>
<protein>
    <submittedName>
        <fullName evidence="11">TKL protein kinase</fullName>
    </submittedName>
</protein>
<dbReference type="GeneID" id="16069923"/>
<dbReference type="InterPro" id="IPR025875">
    <property type="entry name" value="Leu-rich_rpt_4"/>
</dbReference>
<dbReference type="eggNOG" id="KOG0192">
    <property type="taxonomic scope" value="Eukaryota"/>
</dbReference>
<keyword evidence="5 11" id="KW-0418">Kinase</keyword>
<dbReference type="Gene3D" id="3.80.10.10">
    <property type="entry name" value="Ribonuclease Inhibitor"/>
    <property type="match status" value="3"/>
</dbReference>
<dbReference type="GO" id="GO:0004672">
    <property type="term" value="F:protein kinase activity"/>
    <property type="evidence" value="ECO:0007669"/>
    <property type="project" value="InterPro"/>
</dbReference>
<feature type="region of interest" description="Disordered" evidence="7">
    <location>
        <begin position="1200"/>
        <end position="1224"/>
    </location>
</feature>
<evidence type="ECO:0000256" key="2">
    <source>
        <dbReference type="ARBA" id="ARBA00022679"/>
    </source>
</evidence>
<evidence type="ECO:0000256" key="1">
    <source>
        <dbReference type="ARBA" id="ARBA00022614"/>
    </source>
</evidence>
<dbReference type="SMART" id="SM00364">
    <property type="entry name" value="LRR_BAC"/>
    <property type="match status" value="6"/>
</dbReference>
<evidence type="ECO:0000313" key="12">
    <source>
        <dbReference type="Proteomes" id="UP000007799"/>
    </source>
</evidence>
<accession>F2UMT0</accession>
<name>F2UMT0_SALR5</name>
<dbReference type="SUPFAM" id="SSF52058">
    <property type="entry name" value="L domain-like"/>
    <property type="match status" value="1"/>
</dbReference>
<dbReference type="InterPro" id="IPR011009">
    <property type="entry name" value="Kinase-like_dom_sf"/>
</dbReference>
<keyword evidence="9" id="KW-0732">Signal</keyword>
<dbReference type="Proteomes" id="UP000007799">
    <property type="component" value="Unassembled WGS sequence"/>
</dbReference>
<dbReference type="Pfam" id="PF12799">
    <property type="entry name" value="LRR_4"/>
    <property type="match status" value="1"/>
</dbReference>
<dbReference type="SUPFAM" id="SSF56112">
    <property type="entry name" value="Protein kinase-like (PK-like)"/>
    <property type="match status" value="1"/>
</dbReference>
<dbReference type="PROSITE" id="PS50011">
    <property type="entry name" value="PROTEIN_KINASE_DOM"/>
    <property type="match status" value="1"/>
</dbReference>
<dbReference type="PANTHER" id="PTHR24366">
    <property type="entry name" value="IG(IMMUNOGLOBULIN) AND LRR(LEUCINE RICH REPEAT) DOMAINS"/>
    <property type="match status" value="1"/>
</dbReference>
<organism evidence="12">
    <name type="scientific">Salpingoeca rosetta (strain ATCC 50818 / BSB-021)</name>
    <dbReference type="NCBI Taxonomy" id="946362"/>
    <lineage>
        <taxon>Eukaryota</taxon>
        <taxon>Choanoflagellata</taxon>
        <taxon>Craspedida</taxon>
        <taxon>Salpingoecidae</taxon>
        <taxon>Salpingoeca</taxon>
    </lineage>
</organism>
<evidence type="ECO:0000256" key="6">
    <source>
        <dbReference type="ARBA" id="ARBA00022840"/>
    </source>
</evidence>
<keyword evidence="3" id="KW-0677">Repeat</keyword>
<proteinExistence type="predicted"/>
<dbReference type="Pfam" id="PF13855">
    <property type="entry name" value="LRR_8"/>
    <property type="match status" value="2"/>
</dbReference>
<feature type="region of interest" description="Disordered" evidence="7">
    <location>
        <begin position="148"/>
        <end position="176"/>
    </location>
</feature>
<evidence type="ECO:0000259" key="10">
    <source>
        <dbReference type="PROSITE" id="PS50011"/>
    </source>
</evidence>
<keyword evidence="8" id="KW-0812">Transmembrane</keyword>
<dbReference type="Gene3D" id="3.30.200.20">
    <property type="entry name" value="Phosphorylase Kinase, domain 1"/>
    <property type="match status" value="1"/>
</dbReference>
<feature type="signal peptide" evidence="9">
    <location>
        <begin position="1"/>
        <end position="19"/>
    </location>
</feature>
<keyword evidence="2" id="KW-0808">Transferase</keyword>
<dbReference type="InterPro" id="IPR032675">
    <property type="entry name" value="LRR_dom_sf"/>
</dbReference>
<keyword evidence="8" id="KW-0472">Membrane</keyword>
<evidence type="ECO:0000256" key="8">
    <source>
        <dbReference type="SAM" id="Phobius"/>
    </source>
</evidence>
<dbReference type="PRINTS" id="PR00019">
    <property type="entry name" value="LEURICHRPT"/>
</dbReference>
<keyword evidence="8" id="KW-1133">Transmembrane helix</keyword>
<feature type="chain" id="PRO_5003288726" evidence="9">
    <location>
        <begin position="20"/>
        <end position="1344"/>
    </location>
</feature>
<dbReference type="InterPro" id="IPR001611">
    <property type="entry name" value="Leu-rich_rpt"/>
</dbReference>
<dbReference type="STRING" id="946362.F2UMT0"/>
<dbReference type="SMART" id="SM00369">
    <property type="entry name" value="LRR_TYP"/>
    <property type="match status" value="11"/>
</dbReference>
<dbReference type="InterPro" id="IPR001245">
    <property type="entry name" value="Ser-Thr/Tyr_kinase_cat_dom"/>
</dbReference>
<gene>
    <name evidence="11" type="ORF">PTSG_09124</name>
</gene>
<dbReference type="KEGG" id="sre:PTSG_09124"/>
<sequence>MSALLLSLLLPCPAHMSHPHNNHNHHQQLSLLLALALLYAGGFHGITVAATTPPSLPQQALPVNDATHAALCTDVDATVDLLVRTLDDFRVPFTTIATAPPSFDNSSRYRPPHMRDSYAGAAHNHSRRPVVQLTSIQRMMRAFGCPPQNPSELVSTGPTPEQVNSRISSPTLQGATVPATQRFRQRREADDSVVGRCYFAAVVDGTCPGPLNNNSLTIVFRGDEHVDNATDVANLRAMSARLVGLDLRGVVREAPLRFLAANGNWRLCQLVIIQGVQVTSFDMTILNPFSGLLRLAVRNSEVLRHVAVHNFASAGQLVHLDISNNSLTSFPDRSLAVLTSLETLDLTYNRLGRIDEGMFAGLSSLLVLNLQNNLITHLAATAFDVLTRLEFLALNHNDITTLPPHIFRNLGQLARLFMSDNPIRDLHASTFQALTAVQALFLNNLLLTQLSSSLFSANTQLTDLRLDNNALTSMPDAVFARLFALLTLRLSSNALTLIGPGLLRDLTALQSIDLSNNALTALPQGLLDSCPHLGIFSCNRNQLTTLPAGLFRNTSLLGLLFLTNNRLESLADALDHNRAILRDLDLEGNQLTRVTFATEAHSLQVLNLRHNPIQVLPDVSKLPSLRELRLQNHLITRLDLTPIVTRTLSIVQLDAAAHVRSTAVIDADTLLHSQAVPRHTLSLLNVDASSAFSLLGRFPEFKLQVLHAGWEGAAAVTLPKAVLCSMLAADVRELQLHRTGYELLPLCEGKRFGTVLLQDNRQLETVIAPTALAQLNVSGCTRLTAIDAPFIDVLDISETRVQASVALCTRWGRRILFARNMPEETFSTDQLSAVTATCLRTVDMLDISHNTWLDRPGRLTAAVGEVVALSNQRVSTPHSDHIEFRPTPPVFQLTDAPVECTLLIFHRALTVVMSLELTNELVYSFECACAQGHHMDGERCVRNEPNVAGVAVGSVIGGLFFGLLMAWLSRRYRGLTKRIGLQEQLLVERDEEVMALKKAWEIEYDELRMIKRVAAGAFGVVFKAEWDTVMVAVKVLQQGVMMFDESTVLEFEKEVEFLQRTRHPNVVRFFGAGTDPNGSPFLVLEFVAMGSLKDLLGKNMGEVLMGVEQGANGGTGASVIAEDEDELTLVSTESDRRAETMTVWELKLRLLRDVASGMAFIHSLDQMHRDLKSGNVLVSSSLRAKITDFGSIRQCFTRDRNQQQRTRLSSSHDDDPQYSKQAGLQTMTSMTLTAGVGTPLYMAPEALTGDKYSFEADIFSFGVLMWEVGTQRVPDLIEQEKGSGYRGPILATLFNLMKDGKRLRFEDSEQDAIPEWFQSLTYKCMAQDPRERPSFGELKDHHFA</sequence>
<keyword evidence="4" id="KW-0547">Nucleotide-binding</keyword>
<dbReference type="SMART" id="SM00220">
    <property type="entry name" value="S_TKc"/>
    <property type="match status" value="1"/>
</dbReference>
<dbReference type="InParanoid" id="F2UMT0"/>
<evidence type="ECO:0000256" key="3">
    <source>
        <dbReference type="ARBA" id="ARBA00022737"/>
    </source>
</evidence>
<dbReference type="Gene3D" id="1.10.510.10">
    <property type="entry name" value="Transferase(Phosphotransferase) domain 1"/>
    <property type="match status" value="1"/>
</dbReference>
<dbReference type="RefSeq" id="XP_004989378.1">
    <property type="nucleotide sequence ID" value="XM_004989321.1"/>
</dbReference>
<dbReference type="InterPro" id="IPR003591">
    <property type="entry name" value="Leu-rich_rpt_typical-subtyp"/>
</dbReference>
<keyword evidence="6" id="KW-0067">ATP-binding</keyword>
<evidence type="ECO:0000313" key="11">
    <source>
        <dbReference type="EMBL" id="EGD78429.1"/>
    </source>
</evidence>
<evidence type="ECO:0000256" key="4">
    <source>
        <dbReference type="ARBA" id="ARBA00022741"/>
    </source>
</evidence>
<evidence type="ECO:0000256" key="9">
    <source>
        <dbReference type="SAM" id="SignalP"/>
    </source>
</evidence>
<dbReference type="PROSITE" id="PS51450">
    <property type="entry name" value="LRR"/>
    <property type="match status" value="3"/>
</dbReference>
<dbReference type="GO" id="GO:0005524">
    <property type="term" value="F:ATP binding"/>
    <property type="evidence" value="ECO:0007669"/>
    <property type="project" value="UniProtKB-KW"/>
</dbReference>
<feature type="transmembrane region" description="Helical" evidence="8">
    <location>
        <begin position="947"/>
        <end position="968"/>
    </location>
</feature>
<dbReference type="Pfam" id="PF07714">
    <property type="entry name" value="PK_Tyr_Ser-Thr"/>
    <property type="match status" value="2"/>
</dbReference>
<dbReference type="FunFam" id="3.80.10.10:FF:001164">
    <property type="entry name" value="GH01279p"/>
    <property type="match status" value="1"/>
</dbReference>
<evidence type="ECO:0000256" key="7">
    <source>
        <dbReference type="SAM" id="MobiDB-lite"/>
    </source>
</evidence>
<dbReference type="EMBL" id="GL832983">
    <property type="protein sequence ID" value="EGD78429.1"/>
    <property type="molecule type" value="Genomic_DNA"/>
</dbReference>
<feature type="domain" description="Protein kinase" evidence="10">
    <location>
        <begin position="1007"/>
        <end position="1344"/>
    </location>
</feature>
<evidence type="ECO:0000256" key="5">
    <source>
        <dbReference type="ARBA" id="ARBA00022777"/>
    </source>
</evidence>
<feature type="compositionally biased region" description="Polar residues" evidence="7">
    <location>
        <begin position="150"/>
        <end position="174"/>
    </location>
</feature>